<dbReference type="SFLD" id="SFLDG01383">
    <property type="entry name" value="cyclic_pyranopterin_phosphate"/>
    <property type="match status" value="1"/>
</dbReference>
<dbReference type="PROSITE" id="PS51918">
    <property type="entry name" value="RADICAL_SAM"/>
    <property type="match status" value="1"/>
</dbReference>
<comment type="function">
    <text evidence="12">Catalyzes the cyclization of GTP to (8S)-3',8-cyclo-7,8-dihydroguanosine 5'-triphosphate.</text>
</comment>
<keyword evidence="5 12" id="KW-0547">Nucleotide-binding</keyword>
<evidence type="ECO:0000256" key="4">
    <source>
        <dbReference type="ARBA" id="ARBA00022723"/>
    </source>
</evidence>
<feature type="binding site" evidence="12">
    <location>
        <position position="275"/>
    </location>
    <ligand>
        <name>[4Fe-4S] cluster</name>
        <dbReference type="ChEBI" id="CHEBI:49883"/>
        <label>2</label>
        <note>4Fe-4S-substrate</note>
    </ligand>
</feature>
<evidence type="ECO:0000256" key="10">
    <source>
        <dbReference type="ARBA" id="ARBA00023239"/>
    </source>
</evidence>
<dbReference type="SFLD" id="SFLDS00029">
    <property type="entry name" value="Radical_SAM"/>
    <property type="match status" value="1"/>
</dbReference>
<keyword evidence="4 12" id="KW-0479">Metal-binding</keyword>
<evidence type="ECO:0000256" key="5">
    <source>
        <dbReference type="ARBA" id="ARBA00022741"/>
    </source>
</evidence>
<gene>
    <name evidence="12 15" type="primary">moaA</name>
    <name evidence="15" type="ORF">H8E19_09900</name>
</gene>
<dbReference type="HAMAP" id="MF_01225_B">
    <property type="entry name" value="MoaA_B"/>
    <property type="match status" value="1"/>
</dbReference>
<dbReference type="CDD" id="cd01335">
    <property type="entry name" value="Radical_SAM"/>
    <property type="match status" value="1"/>
</dbReference>
<sequence>MAKEQLIDKTNRVINYLRLSITDRCNLRCTYCMPEEGINFLPHSEILTYEEMLHLVRLSVEAGIRKVRLTGGEPLVRKGFIPFLESLCRIEALKEITLTTNGVLLKELAADIKACGISRINISLDSLKAERFFQITGRDYFDRVWEGIQEAERLEFDPIKINVVVMKGINDEEILDFARLTLEKPYHIRFIEFMPVGANNGWSPKKFISMEEIREQIGTLGVLRPVKSNPLDGPAQRYVLERAKGEIGFIGALSNHFCEKCNRLRITAEGHLRGCLFSDQEIDIKSPLREGKGDAHLFDLISDAMKNKPREPGAGRHGPRKCIRQMSSIGG</sequence>
<feature type="binding site" evidence="12">
    <location>
        <position position="99"/>
    </location>
    <ligand>
        <name>GTP</name>
        <dbReference type="ChEBI" id="CHEBI:37565"/>
    </ligand>
</feature>
<dbReference type="Gene3D" id="3.20.20.70">
    <property type="entry name" value="Aldolase class I"/>
    <property type="match status" value="1"/>
</dbReference>
<dbReference type="Pfam" id="PF06463">
    <property type="entry name" value="Mob_synth_C"/>
    <property type="match status" value="1"/>
</dbReference>
<feature type="binding site" evidence="12">
    <location>
        <position position="261"/>
    </location>
    <ligand>
        <name>[4Fe-4S] cluster</name>
        <dbReference type="ChEBI" id="CHEBI:49883"/>
        <label>2</label>
        <note>4Fe-4S-substrate</note>
    </ligand>
</feature>
<evidence type="ECO:0000256" key="11">
    <source>
        <dbReference type="ARBA" id="ARBA00048697"/>
    </source>
</evidence>
<dbReference type="UniPathway" id="UPA00344"/>
<dbReference type="InterPro" id="IPR010505">
    <property type="entry name" value="MoaA_twitch"/>
</dbReference>
<keyword evidence="10 12" id="KW-0456">Lyase</keyword>
<dbReference type="PANTHER" id="PTHR22960:SF0">
    <property type="entry name" value="MOLYBDENUM COFACTOR BIOSYNTHESIS PROTEIN 1"/>
    <property type="match status" value="1"/>
</dbReference>
<feature type="binding site" evidence="12">
    <location>
        <position position="160"/>
    </location>
    <ligand>
        <name>GTP</name>
        <dbReference type="ChEBI" id="CHEBI:37565"/>
    </ligand>
</feature>
<feature type="binding site" evidence="12">
    <location>
        <position position="68"/>
    </location>
    <ligand>
        <name>GTP</name>
        <dbReference type="ChEBI" id="CHEBI:37565"/>
    </ligand>
</feature>
<evidence type="ECO:0000256" key="3">
    <source>
        <dbReference type="ARBA" id="ARBA00022691"/>
    </source>
</evidence>
<feature type="binding site" evidence="12">
    <location>
        <position position="258"/>
    </location>
    <ligand>
        <name>[4Fe-4S] cluster</name>
        <dbReference type="ChEBI" id="CHEBI:49883"/>
        <label>2</label>
        <note>4Fe-4S-substrate</note>
    </ligand>
</feature>
<evidence type="ECO:0000256" key="7">
    <source>
        <dbReference type="ARBA" id="ARBA00023014"/>
    </source>
</evidence>
<evidence type="ECO:0000259" key="14">
    <source>
        <dbReference type="PROSITE" id="PS51918"/>
    </source>
</evidence>
<dbReference type="SFLD" id="SFLDG01067">
    <property type="entry name" value="SPASM/twitch_domain_containing"/>
    <property type="match status" value="1"/>
</dbReference>
<accession>A0A8J6N1C7</accession>
<dbReference type="GO" id="GO:0005525">
    <property type="term" value="F:GTP binding"/>
    <property type="evidence" value="ECO:0007669"/>
    <property type="project" value="UniProtKB-UniRule"/>
</dbReference>
<dbReference type="CDD" id="cd21117">
    <property type="entry name" value="Twitch_MoaA"/>
    <property type="match status" value="1"/>
</dbReference>
<keyword evidence="8 12" id="KW-0342">GTP-binding</keyword>
<feature type="binding site" evidence="12">
    <location>
        <position position="123"/>
    </location>
    <ligand>
        <name>S-adenosyl-L-methionine</name>
        <dbReference type="ChEBI" id="CHEBI:59789"/>
    </ligand>
</feature>
<dbReference type="SMART" id="SM00729">
    <property type="entry name" value="Elp3"/>
    <property type="match status" value="1"/>
</dbReference>
<dbReference type="InterPro" id="IPR000385">
    <property type="entry name" value="MoaA_NifB_PqqE_Fe-S-bd_CS"/>
</dbReference>
<evidence type="ECO:0000313" key="15">
    <source>
        <dbReference type="EMBL" id="MBC8177704.1"/>
    </source>
</evidence>
<dbReference type="SUPFAM" id="SSF102114">
    <property type="entry name" value="Radical SAM enzymes"/>
    <property type="match status" value="1"/>
</dbReference>
<name>A0A8J6N1C7_9DELT</name>
<dbReference type="InterPro" id="IPR058240">
    <property type="entry name" value="rSAM_sf"/>
</dbReference>
<dbReference type="GO" id="GO:0061798">
    <property type="term" value="F:GTP 3',8'-cyclase activity"/>
    <property type="evidence" value="ECO:0007669"/>
    <property type="project" value="UniProtKB-UniRule"/>
</dbReference>
<feature type="binding site" evidence="12">
    <location>
        <position position="194"/>
    </location>
    <ligand>
        <name>S-adenosyl-L-methionine</name>
        <dbReference type="ChEBI" id="CHEBI:59789"/>
    </ligand>
</feature>
<feature type="binding site" evidence="12">
    <location>
        <position position="29"/>
    </location>
    <ligand>
        <name>[4Fe-4S] cluster</name>
        <dbReference type="ChEBI" id="CHEBI:49883"/>
        <label>1</label>
        <note>4Fe-4S-S-AdoMet</note>
    </ligand>
</feature>
<keyword evidence="6 12" id="KW-0408">Iron</keyword>
<feature type="binding site" evidence="12">
    <location>
        <position position="25"/>
    </location>
    <ligand>
        <name>[4Fe-4S] cluster</name>
        <dbReference type="ChEBI" id="CHEBI:49883"/>
        <label>1</label>
        <note>4Fe-4S-S-AdoMet</note>
    </ligand>
</feature>
<feature type="domain" description="Radical SAM core" evidence="14">
    <location>
        <begin position="9"/>
        <end position="232"/>
    </location>
</feature>
<evidence type="ECO:0000256" key="12">
    <source>
        <dbReference type="HAMAP-Rule" id="MF_01225"/>
    </source>
</evidence>
<protein>
    <recommendedName>
        <fullName evidence="1 12">GTP 3',8-cyclase</fullName>
        <ecNumber evidence="1 12">4.1.99.22</ecNumber>
    </recommendedName>
    <alternativeName>
        <fullName evidence="12">Molybdenum cofactor biosynthesis protein A</fullName>
    </alternativeName>
</protein>
<feature type="binding site" evidence="12">
    <location>
        <begin position="263"/>
        <end position="265"/>
    </location>
    <ligand>
        <name>GTP</name>
        <dbReference type="ChEBI" id="CHEBI:37565"/>
    </ligand>
</feature>
<evidence type="ECO:0000256" key="2">
    <source>
        <dbReference type="ARBA" id="ARBA00022485"/>
    </source>
</evidence>
<dbReference type="GO" id="GO:0046872">
    <property type="term" value="F:metal ion binding"/>
    <property type="evidence" value="ECO:0007669"/>
    <property type="project" value="UniProtKB-KW"/>
</dbReference>
<dbReference type="GO" id="GO:0061799">
    <property type="term" value="F:cyclic pyranopterin monophosphate synthase activity"/>
    <property type="evidence" value="ECO:0007669"/>
    <property type="project" value="TreeGrafter"/>
</dbReference>
<evidence type="ECO:0000256" key="1">
    <source>
        <dbReference type="ARBA" id="ARBA00012167"/>
    </source>
</evidence>
<keyword evidence="2 12" id="KW-0004">4Fe-4S</keyword>
<feature type="binding site" evidence="12">
    <location>
        <position position="31"/>
    </location>
    <ligand>
        <name>S-adenosyl-L-methionine</name>
        <dbReference type="ChEBI" id="CHEBI:59789"/>
    </ligand>
</feature>
<comment type="similarity">
    <text evidence="12">Belongs to the radical SAM superfamily. MoaA family.</text>
</comment>
<dbReference type="InterPro" id="IPR007197">
    <property type="entry name" value="rSAM"/>
</dbReference>
<dbReference type="Proteomes" id="UP000650524">
    <property type="component" value="Unassembled WGS sequence"/>
</dbReference>
<proteinExistence type="inferred from homology"/>
<dbReference type="InterPro" id="IPR013785">
    <property type="entry name" value="Aldolase_TIM"/>
</dbReference>
<dbReference type="InterPro" id="IPR006638">
    <property type="entry name" value="Elp3/MiaA/NifB-like_rSAM"/>
</dbReference>
<comment type="catalytic activity">
    <reaction evidence="11 12">
        <text>GTP + AH2 + S-adenosyl-L-methionine = (8S)-3',8-cyclo-7,8-dihydroguanosine 5'-triphosphate + 5'-deoxyadenosine + L-methionine + A + H(+)</text>
        <dbReference type="Rhea" id="RHEA:49576"/>
        <dbReference type="ChEBI" id="CHEBI:13193"/>
        <dbReference type="ChEBI" id="CHEBI:15378"/>
        <dbReference type="ChEBI" id="CHEBI:17319"/>
        <dbReference type="ChEBI" id="CHEBI:17499"/>
        <dbReference type="ChEBI" id="CHEBI:37565"/>
        <dbReference type="ChEBI" id="CHEBI:57844"/>
        <dbReference type="ChEBI" id="CHEBI:59789"/>
        <dbReference type="ChEBI" id="CHEBI:131766"/>
        <dbReference type="EC" id="4.1.99.22"/>
    </reaction>
</comment>
<feature type="binding site" evidence="12">
    <location>
        <position position="32"/>
    </location>
    <ligand>
        <name>[4Fe-4S] cluster</name>
        <dbReference type="ChEBI" id="CHEBI:49883"/>
        <label>1</label>
        <note>4Fe-4S-S-AdoMet</note>
    </ligand>
</feature>
<dbReference type="Pfam" id="PF04055">
    <property type="entry name" value="Radical_SAM"/>
    <property type="match status" value="1"/>
</dbReference>
<reference evidence="15 16" key="1">
    <citation type="submission" date="2020-08" db="EMBL/GenBank/DDBJ databases">
        <title>Bridging the membrane lipid divide: bacteria of the FCB group superphylum have the potential to synthesize archaeal ether lipids.</title>
        <authorList>
            <person name="Villanueva L."/>
            <person name="Von Meijenfeldt F.A.B."/>
            <person name="Westbye A.B."/>
            <person name="Yadav S."/>
            <person name="Hopmans E.C."/>
            <person name="Dutilh B.E."/>
            <person name="Sinninghe Damste J.S."/>
        </authorList>
    </citation>
    <scope>NUCLEOTIDE SEQUENCE [LARGE SCALE GENOMIC DNA]</scope>
    <source>
        <strain evidence="15">NIOZ-UU27</strain>
    </source>
</reference>
<feature type="region of interest" description="Disordered" evidence="13">
    <location>
        <begin position="308"/>
        <end position="331"/>
    </location>
</feature>
<dbReference type="PROSITE" id="PS01305">
    <property type="entry name" value="MOAA_NIFB_PQQE"/>
    <property type="match status" value="1"/>
</dbReference>
<dbReference type="SFLD" id="SFLDG01386">
    <property type="entry name" value="main_SPASM_domain-containing"/>
    <property type="match status" value="1"/>
</dbReference>
<evidence type="ECO:0000256" key="8">
    <source>
        <dbReference type="ARBA" id="ARBA00023134"/>
    </source>
</evidence>
<dbReference type="PANTHER" id="PTHR22960">
    <property type="entry name" value="MOLYBDOPTERIN COFACTOR SYNTHESIS PROTEIN A"/>
    <property type="match status" value="1"/>
</dbReference>
<organism evidence="15 16">
    <name type="scientific">Candidatus Desulfacyla euxinica</name>
    <dbReference type="NCBI Taxonomy" id="2841693"/>
    <lineage>
        <taxon>Bacteria</taxon>
        <taxon>Deltaproteobacteria</taxon>
        <taxon>Candidatus Desulfacyla</taxon>
    </lineage>
</organism>
<dbReference type="InterPro" id="IPR040064">
    <property type="entry name" value="MoaA-like"/>
</dbReference>
<dbReference type="GO" id="GO:0051539">
    <property type="term" value="F:4 iron, 4 sulfur cluster binding"/>
    <property type="evidence" value="ECO:0007669"/>
    <property type="project" value="UniProtKB-UniRule"/>
</dbReference>
<feature type="binding site" evidence="12">
    <location>
        <position position="72"/>
    </location>
    <ligand>
        <name>S-adenosyl-L-methionine</name>
        <dbReference type="ChEBI" id="CHEBI:59789"/>
    </ligand>
</feature>
<dbReference type="NCBIfam" id="TIGR02666">
    <property type="entry name" value="moaA"/>
    <property type="match status" value="1"/>
</dbReference>
<evidence type="ECO:0000256" key="13">
    <source>
        <dbReference type="SAM" id="MobiDB-lite"/>
    </source>
</evidence>
<keyword evidence="7 12" id="KW-0411">Iron-sulfur</keyword>
<dbReference type="AlphaFoldDB" id="A0A8J6N1C7"/>
<dbReference type="GO" id="GO:0006777">
    <property type="term" value="P:Mo-molybdopterin cofactor biosynthetic process"/>
    <property type="evidence" value="ECO:0007669"/>
    <property type="project" value="UniProtKB-UniRule"/>
</dbReference>
<keyword evidence="9 12" id="KW-0501">Molybdenum cofactor biosynthesis</keyword>
<evidence type="ECO:0000313" key="16">
    <source>
        <dbReference type="Proteomes" id="UP000650524"/>
    </source>
</evidence>
<comment type="caution">
    <text evidence="15">The sequence shown here is derived from an EMBL/GenBank/DDBJ whole genome shotgun (WGS) entry which is preliminary data.</text>
</comment>
<comment type="subunit">
    <text evidence="12">Monomer and homodimer.</text>
</comment>
<dbReference type="InterPro" id="IPR050105">
    <property type="entry name" value="MoCo_biosynth_MoaA/MoaC"/>
</dbReference>
<evidence type="ECO:0000256" key="6">
    <source>
        <dbReference type="ARBA" id="ARBA00023004"/>
    </source>
</evidence>
<dbReference type="EC" id="4.1.99.22" evidence="1 12"/>
<comment type="pathway">
    <text evidence="12">Cofactor biosynthesis; molybdopterin biosynthesis.</text>
</comment>
<keyword evidence="3 12" id="KW-0949">S-adenosyl-L-methionine</keyword>
<dbReference type="EMBL" id="JACNJD010000228">
    <property type="protein sequence ID" value="MBC8177704.1"/>
    <property type="molecule type" value="Genomic_DNA"/>
</dbReference>
<dbReference type="GO" id="GO:1904047">
    <property type="term" value="F:S-adenosyl-L-methionine binding"/>
    <property type="evidence" value="ECO:0007669"/>
    <property type="project" value="UniProtKB-UniRule"/>
</dbReference>
<dbReference type="NCBIfam" id="NF001199">
    <property type="entry name" value="PRK00164.2-1"/>
    <property type="match status" value="1"/>
</dbReference>
<feature type="binding site" evidence="12">
    <location>
        <position position="18"/>
    </location>
    <ligand>
        <name>GTP</name>
        <dbReference type="ChEBI" id="CHEBI:37565"/>
    </ligand>
</feature>
<comment type="cofactor">
    <cofactor evidence="12">
        <name>[4Fe-4S] cluster</name>
        <dbReference type="ChEBI" id="CHEBI:49883"/>
    </cofactor>
    <text evidence="12">Binds 2 [4Fe-4S] clusters. Binds 1 [4Fe-4S] cluster coordinated with 3 cysteines and an exchangeable S-adenosyl-L-methionine and 1 [4Fe-4S] cluster coordinated with 3 cysteines and the GTP-derived substrate.</text>
</comment>
<dbReference type="InterPro" id="IPR013483">
    <property type="entry name" value="MoaA"/>
</dbReference>
<evidence type="ECO:0000256" key="9">
    <source>
        <dbReference type="ARBA" id="ARBA00023150"/>
    </source>
</evidence>